<organism evidence="1 2">
    <name type="scientific">Enterococcus rotai</name>
    <dbReference type="NCBI Taxonomy" id="118060"/>
    <lineage>
        <taxon>Bacteria</taxon>
        <taxon>Bacillati</taxon>
        <taxon>Bacillota</taxon>
        <taxon>Bacilli</taxon>
        <taxon>Lactobacillales</taxon>
        <taxon>Enterococcaceae</taxon>
        <taxon>Enterococcus</taxon>
    </lineage>
</organism>
<evidence type="ECO:0000313" key="2">
    <source>
        <dbReference type="Proteomes" id="UP000067523"/>
    </source>
</evidence>
<protein>
    <submittedName>
        <fullName evidence="1">Uncharacterized protein</fullName>
    </submittedName>
</protein>
<sequence length="75" mass="8869">MKAEEKKFYDFIMDRTKPDHQEDMKHLLAELMERKSTDKLDKMYLMSVVPRALSYLDPDSVNEVKKVVSEFSAKL</sequence>
<dbReference type="Proteomes" id="UP000067523">
    <property type="component" value="Chromosome"/>
</dbReference>
<gene>
    <name evidence="1" type="ORF">ATZ35_08115</name>
</gene>
<dbReference type="EMBL" id="CP013655">
    <property type="protein sequence ID" value="ALS37124.1"/>
    <property type="molecule type" value="Genomic_DNA"/>
</dbReference>
<dbReference type="STRING" id="118060.ATZ35_08115"/>
<dbReference type="RefSeq" id="WP_086281825.1">
    <property type="nucleotide sequence ID" value="NZ_CP013655.1"/>
</dbReference>
<keyword evidence="2" id="KW-1185">Reference proteome</keyword>
<accession>A0A0U2VUZ3</accession>
<evidence type="ECO:0000313" key="1">
    <source>
        <dbReference type="EMBL" id="ALS37124.1"/>
    </source>
</evidence>
<dbReference type="KEGG" id="erx:ATZ35_08115"/>
<proteinExistence type="predicted"/>
<name>A0A0U2VUZ3_9ENTE</name>
<dbReference type="AlphaFoldDB" id="A0A0U2VUZ3"/>
<reference evidence="2" key="1">
    <citation type="submission" date="2015-12" db="EMBL/GenBank/DDBJ databases">
        <authorList>
            <person name="Lauer A."/>
            <person name="Humrighouse B."/>
            <person name="Loparev V."/>
            <person name="Shewmaker P.L."/>
            <person name="Whitney A.M."/>
            <person name="McLaughlin R.W."/>
        </authorList>
    </citation>
    <scope>NUCLEOTIDE SEQUENCE [LARGE SCALE GENOMIC DNA]</scope>
    <source>
        <strain evidence="2">LMG 26678</strain>
    </source>
</reference>